<sequence length="295" mass="31961">MKDYLVKALAFNGEIRAYAVAATETIAEAQRRHNSANSSTAALGRTMVGSLLLGAMLKGDDRLTVKIKGDGPGGTIMVDSNGQGEVKGYIDNPNLSLPQNEQGKIDVRGVVGTEGSLSVIKDLGMKEPFIGQVPLVSGEIAEDFTYYLANSEQVPSAVGLSVLVNRDHSVKAAGGFMIQVMPGAEEETIEEIEKRLAKMTAISTLIEQGETSEEILERLLGKENLQILDELPVQFKCDCSKERFSAGLLALGKAELTAMIEEDHGAETSCHFCGNKYYFNEEDLQKLIQEIENTK</sequence>
<dbReference type="NCBIfam" id="NF001033">
    <property type="entry name" value="PRK00114.1"/>
    <property type="match status" value="1"/>
</dbReference>
<dbReference type="RefSeq" id="WP_126810215.1">
    <property type="nucleotide sequence ID" value="NZ_NGKA01000039.1"/>
</dbReference>
<dbReference type="EMBL" id="NGKA01000039">
    <property type="protein sequence ID" value="RSU07627.1"/>
    <property type="molecule type" value="Genomic_DNA"/>
</dbReference>
<dbReference type="PANTHER" id="PTHR30111">
    <property type="entry name" value="33 KDA CHAPERONIN"/>
    <property type="match status" value="1"/>
</dbReference>
<comment type="subcellular location">
    <subcellularLocation>
        <location evidence="6">Cytoplasm</location>
    </subcellularLocation>
</comment>
<evidence type="ECO:0000256" key="5">
    <source>
        <dbReference type="ARBA" id="ARBA00023284"/>
    </source>
</evidence>
<reference evidence="7 8" key="1">
    <citation type="submission" date="2017-05" db="EMBL/GenBank/DDBJ databases">
        <title>Vagococcus spp. assemblies.</title>
        <authorList>
            <person name="Gulvik C.A."/>
        </authorList>
    </citation>
    <scope>NUCLEOTIDE SEQUENCE [LARGE SCALE GENOMIC DNA]</scope>
    <source>
        <strain evidence="7 8">CCUG 51432</strain>
    </source>
</reference>
<dbReference type="GO" id="GO:0051082">
    <property type="term" value="F:unfolded protein binding"/>
    <property type="evidence" value="ECO:0007669"/>
    <property type="project" value="UniProtKB-UniRule"/>
</dbReference>
<dbReference type="Proteomes" id="UP000287605">
    <property type="component" value="Unassembled WGS sequence"/>
</dbReference>
<evidence type="ECO:0000256" key="2">
    <source>
        <dbReference type="ARBA" id="ARBA00022833"/>
    </source>
</evidence>
<evidence type="ECO:0000313" key="7">
    <source>
        <dbReference type="EMBL" id="RSU07627.1"/>
    </source>
</evidence>
<evidence type="ECO:0000256" key="4">
    <source>
        <dbReference type="ARBA" id="ARBA00023186"/>
    </source>
</evidence>
<dbReference type="OrthoDB" id="9776534at2"/>
<dbReference type="GO" id="GO:0042026">
    <property type="term" value="P:protein refolding"/>
    <property type="evidence" value="ECO:0007669"/>
    <property type="project" value="TreeGrafter"/>
</dbReference>
<keyword evidence="3 6" id="KW-1015">Disulfide bond</keyword>
<dbReference type="PIRSF" id="PIRSF005261">
    <property type="entry name" value="Heat_shock_Hsp33"/>
    <property type="match status" value="1"/>
</dbReference>
<dbReference type="InterPro" id="IPR000397">
    <property type="entry name" value="Heat_shock_Hsp33"/>
</dbReference>
<comment type="similarity">
    <text evidence="6">Belongs to the HSP33 family.</text>
</comment>
<keyword evidence="4 6" id="KW-0143">Chaperone</keyword>
<dbReference type="GO" id="GO:0044183">
    <property type="term" value="F:protein folding chaperone"/>
    <property type="evidence" value="ECO:0007669"/>
    <property type="project" value="TreeGrafter"/>
</dbReference>
<dbReference type="PANTHER" id="PTHR30111:SF1">
    <property type="entry name" value="33 KDA CHAPERONIN"/>
    <property type="match status" value="1"/>
</dbReference>
<feature type="disulfide bond" description="Redox-active" evidence="6">
    <location>
        <begin position="237"/>
        <end position="239"/>
    </location>
</feature>
<dbReference type="InterPro" id="IPR016153">
    <property type="entry name" value="Heat_shock_Hsp33_N"/>
</dbReference>
<dbReference type="SUPFAM" id="SSF118352">
    <property type="entry name" value="HSP33 redox switch-like"/>
    <property type="match status" value="1"/>
</dbReference>
<comment type="PTM">
    <text evidence="6">Under oxidizing conditions two disulfide bonds are formed involving the reactive cysteines. Under reducing conditions zinc is bound to the reactive cysteines and the protein is inactive.</text>
</comment>
<evidence type="ECO:0000256" key="3">
    <source>
        <dbReference type="ARBA" id="ARBA00023157"/>
    </source>
</evidence>
<dbReference type="Pfam" id="PF01430">
    <property type="entry name" value="HSP33"/>
    <property type="match status" value="1"/>
</dbReference>
<dbReference type="CDD" id="cd00498">
    <property type="entry name" value="Hsp33"/>
    <property type="match status" value="1"/>
</dbReference>
<dbReference type="InterPro" id="IPR016154">
    <property type="entry name" value="Heat_shock_Hsp33_C"/>
</dbReference>
<dbReference type="GO" id="GO:0005737">
    <property type="term" value="C:cytoplasm"/>
    <property type="evidence" value="ECO:0007669"/>
    <property type="project" value="UniProtKB-SubCell"/>
</dbReference>
<comment type="caution">
    <text evidence="7">The sequence shown here is derived from an EMBL/GenBank/DDBJ whole genome shotgun (WGS) entry which is preliminary data.</text>
</comment>
<dbReference type="Gene3D" id="3.90.1280.10">
    <property type="entry name" value="HSP33 redox switch-like"/>
    <property type="match status" value="1"/>
</dbReference>
<name>A0A430AI94_9ENTE</name>
<dbReference type="SUPFAM" id="SSF64397">
    <property type="entry name" value="Hsp33 domain"/>
    <property type="match status" value="1"/>
</dbReference>
<evidence type="ECO:0000313" key="8">
    <source>
        <dbReference type="Proteomes" id="UP000287605"/>
    </source>
</evidence>
<keyword evidence="5 6" id="KW-0676">Redox-active center</keyword>
<organism evidence="7 8">
    <name type="scientific">Vagococcus elongatus</name>
    <dbReference type="NCBI Taxonomy" id="180344"/>
    <lineage>
        <taxon>Bacteria</taxon>
        <taxon>Bacillati</taxon>
        <taxon>Bacillota</taxon>
        <taxon>Bacilli</taxon>
        <taxon>Lactobacillales</taxon>
        <taxon>Enterococcaceae</taxon>
        <taxon>Vagococcus</taxon>
    </lineage>
</organism>
<feature type="disulfide bond" description="Redox-active" evidence="6">
    <location>
        <begin position="270"/>
        <end position="273"/>
    </location>
</feature>
<proteinExistence type="inferred from homology"/>
<evidence type="ECO:0000256" key="1">
    <source>
        <dbReference type="ARBA" id="ARBA00022490"/>
    </source>
</evidence>
<keyword evidence="8" id="KW-1185">Reference proteome</keyword>
<dbReference type="HAMAP" id="MF_00117">
    <property type="entry name" value="HslO"/>
    <property type="match status" value="1"/>
</dbReference>
<dbReference type="AlphaFoldDB" id="A0A430AI94"/>
<protein>
    <recommendedName>
        <fullName evidence="6">33 kDa chaperonin</fullName>
    </recommendedName>
    <alternativeName>
        <fullName evidence="6">Heat shock protein 33 homolog</fullName>
        <shortName evidence="6">HSP33</shortName>
    </alternativeName>
</protein>
<keyword evidence="1 6" id="KW-0963">Cytoplasm</keyword>
<comment type="function">
    <text evidence="6">Redox regulated molecular chaperone. Protects both thermally unfolding and oxidatively damaged proteins from irreversible aggregation. Plays an important role in the bacterial defense system toward oxidative stress.</text>
</comment>
<gene>
    <name evidence="6" type="primary">hslO</name>
    <name evidence="7" type="ORF">CBF29_13370</name>
</gene>
<dbReference type="Gene3D" id="3.55.30.10">
    <property type="entry name" value="Hsp33 domain"/>
    <property type="match status" value="1"/>
</dbReference>
<evidence type="ECO:0000256" key="6">
    <source>
        <dbReference type="HAMAP-Rule" id="MF_00117"/>
    </source>
</evidence>
<accession>A0A430AI94</accession>
<keyword evidence="2 6" id="KW-0862">Zinc</keyword>